<dbReference type="AlphaFoldDB" id="A0A2A9CT43"/>
<keyword evidence="2" id="KW-0808">Transferase</keyword>
<evidence type="ECO:0000313" key="2">
    <source>
        <dbReference type="EMBL" id="PFG17331.1"/>
    </source>
</evidence>
<name>A0A2A9CT43_9ACTN</name>
<dbReference type="Gene3D" id="3.90.1200.10">
    <property type="match status" value="1"/>
</dbReference>
<dbReference type="Pfam" id="PF01636">
    <property type="entry name" value="APH"/>
    <property type="match status" value="1"/>
</dbReference>
<dbReference type="GO" id="GO:0016740">
    <property type="term" value="F:transferase activity"/>
    <property type="evidence" value="ECO:0007669"/>
    <property type="project" value="UniProtKB-KW"/>
</dbReference>
<dbReference type="RefSeq" id="WP_211283328.1">
    <property type="nucleotide sequence ID" value="NZ_PDJC01000001.1"/>
</dbReference>
<proteinExistence type="predicted"/>
<organism evidence="2 3">
    <name type="scientific">Propionicimonas paludicola</name>
    <dbReference type="NCBI Taxonomy" id="185243"/>
    <lineage>
        <taxon>Bacteria</taxon>
        <taxon>Bacillati</taxon>
        <taxon>Actinomycetota</taxon>
        <taxon>Actinomycetes</taxon>
        <taxon>Propionibacteriales</taxon>
        <taxon>Nocardioidaceae</taxon>
        <taxon>Propionicimonas</taxon>
    </lineage>
</organism>
<accession>A0A2A9CT43</accession>
<dbReference type="InterPro" id="IPR002575">
    <property type="entry name" value="Aminoglycoside_PTrfase"/>
</dbReference>
<dbReference type="InterPro" id="IPR011009">
    <property type="entry name" value="Kinase-like_dom_sf"/>
</dbReference>
<dbReference type="EMBL" id="PDJC01000001">
    <property type="protein sequence ID" value="PFG17331.1"/>
    <property type="molecule type" value="Genomic_DNA"/>
</dbReference>
<dbReference type="Proteomes" id="UP000226079">
    <property type="component" value="Unassembled WGS sequence"/>
</dbReference>
<protein>
    <submittedName>
        <fullName evidence="2">Phosphotransferase family enzyme</fullName>
    </submittedName>
</protein>
<evidence type="ECO:0000259" key="1">
    <source>
        <dbReference type="Pfam" id="PF01636"/>
    </source>
</evidence>
<feature type="domain" description="Aminoglycoside phosphotransferase" evidence="1">
    <location>
        <begin position="108"/>
        <end position="164"/>
    </location>
</feature>
<keyword evidence="3" id="KW-1185">Reference proteome</keyword>
<gene>
    <name evidence="2" type="ORF">ATK74_1898</name>
</gene>
<reference evidence="2 3" key="1">
    <citation type="submission" date="2017-10" db="EMBL/GenBank/DDBJ databases">
        <title>Sequencing the genomes of 1000 actinobacteria strains.</title>
        <authorList>
            <person name="Klenk H.-P."/>
        </authorList>
    </citation>
    <scope>NUCLEOTIDE SEQUENCE [LARGE SCALE GENOMIC DNA]</scope>
    <source>
        <strain evidence="2 3">DSM 15597</strain>
    </source>
</reference>
<evidence type="ECO:0000313" key="3">
    <source>
        <dbReference type="Proteomes" id="UP000226079"/>
    </source>
</evidence>
<sequence length="256" mass="28121">MTDDELLQGGVNSVLRRGELVHRPAGRHTPTVHRLLTHLRRQGFDGAPMPVGFDDEGREVLTYVVGDVYESLPPGVRTTALVASAGALLRRLHDASLSYEQSAHDEWMLPPRHPAEVICHGDIAPYNSAVRRGRVVGFIDFDTAHPAPRLWDVAYAVYRYAPLHAPDNPESAGSVAEQAVMASAFCHAYGVEPDELLLDTVAERLTSLMAHIRDQAASGNAAFERHVADGHLASYEADIRYVVEQRGALLREFSTL</sequence>
<comment type="caution">
    <text evidence="2">The sequence shown here is derived from an EMBL/GenBank/DDBJ whole genome shotgun (WGS) entry which is preliminary data.</text>
</comment>
<dbReference type="SUPFAM" id="SSF56112">
    <property type="entry name" value="Protein kinase-like (PK-like)"/>
    <property type="match status" value="1"/>
</dbReference>